<feature type="transmembrane region" description="Helical" evidence="1">
    <location>
        <begin position="57"/>
        <end position="77"/>
    </location>
</feature>
<evidence type="ECO:0000256" key="1">
    <source>
        <dbReference type="SAM" id="Phobius"/>
    </source>
</evidence>
<protein>
    <submittedName>
        <fullName evidence="2">Uncharacterized protein</fullName>
    </submittedName>
</protein>
<comment type="caution">
    <text evidence="2">The sequence shown here is derived from an EMBL/GenBank/DDBJ whole genome shotgun (WGS) entry which is preliminary data.</text>
</comment>
<keyword evidence="1" id="KW-0472">Membrane</keyword>
<sequence>MKRRSLFLHCCDDALSNRQTKHFLDCVHRTFLYKINEFHYIFFLVSVCCKFSSGSPYYYFFFFYIFFIFYILYIYIYIIYIHIYIYIYNFWFVPFIEIFKEK</sequence>
<dbReference type="EMBL" id="LLXL01000930">
    <property type="protein sequence ID" value="PKK67682.1"/>
    <property type="molecule type" value="Genomic_DNA"/>
</dbReference>
<name>A0A2N1N1B5_9GLOM</name>
<evidence type="ECO:0000313" key="2">
    <source>
        <dbReference type="EMBL" id="PKK67682.1"/>
    </source>
</evidence>
<proteinExistence type="predicted"/>
<keyword evidence="1" id="KW-0812">Transmembrane</keyword>
<evidence type="ECO:0000313" key="3">
    <source>
        <dbReference type="Proteomes" id="UP000233469"/>
    </source>
</evidence>
<accession>A0A2N1N1B5</accession>
<dbReference type="AlphaFoldDB" id="A0A2N1N1B5"/>
<dbReference type="Proteomes" id="UP000233469">
    <property type="component" value="Unassembled WGS sequence"/>
</dbReference>
<reference evidence="2 3" key="1">
    <citation type="submission" date="2016-04" db="EMBL/GenBank/DDBJ databases">
        <title>Genome analyses suggest a sexual origin of heterokaryosis in a supposedly ancient asexual fungus.</title>
        <authorList>
            <person name="Ropars J."/>
            <person name="Sedzielewska K."/>
            <person name="Noel J."/>
            <person name="Charron P."/>
            <person name="Farinelli L."/>
            <person name="Marton T."/>
            <person name="Kruger M."/>
            <person name="Pelin A."/>
            <person name="Brachmann A."/>
            <person name="Corradi N."/>
        </authorList>
    </citation>
    <scope>NUCLEOTIDE SEQUENCE [LARGE SCALE GENOMIC DNA]</scope>
    <source>
        <strain evidence="2 3">C2</strain>
    </source>
</reference>
<reference evidence="2 3" key="2">
    <citation type="submission" date="2017-10" db="EMBL/GenBank/DDBJ databases">
        <title>Extensive intraspecific genome diversity in a model arbuscular mycorrhizal fungus.</title>
        <authorList>
            <person name="Chen E.C.H."/>
            <person name="Morin E."/>
            <person name="Baudet D."/>
            <person name="Noel J."/>
            <person name="Ndikumana S."/>
            <person name="Charron P."/>
            <person name="St-Onge C."/>
            <person name="Giorgi J."/>
            <person name="Grigoriev I.V."/>
            <person name="Roux C."/>
            <person name="Martin F.M."/>
            <person name="Corradi N."/>
        </authorList>
    </citation>
    <scope>NUCLEOTIDE SEQUENCE [LARGE SCALE GENOMIC DNA]</scope>
    <source>
        <strain evidence="2 3">C2</strain>
    </source>
</reference>
<organism evidence="2 3">
    <name type="scientific">Rhizophagus irregularis</name>
    <dbReference type="NCBI Taxonomy" id="588596"/>
    <lineage>
        <taxon>Eukaryota</taxon>
        <taxon>Fungi</taxon>
        <taxon>Fungi incertae sedis</taxon>
        <taxon>Mucoromycota</taxon>
        <taxon>Glomeromycotina</taxon>
        <taxon>Glomeromycetes</taxon>
        <taxon>Glomerales</taxon>
        <taxon>Glomeraceae</taxon>
        <taxon>Rhizophagus</taxon>
    </lineage>
</organism>
<keyword evidence="1" id="KW-1133">Transmembrane helix</keyword>
<gene>
    <name evidence="2" type="ORF">RhiirC2_565244</name>
</gene>